<evidence type="ECO:0000313" key="2">
    <source>
        <dbReference type="Proteomes" id="UP001179181"/>
    </source>
</evidence>
<gene>
    <name evidence="1" type="ORF">FHS68_001488</name>
</gene>
<organism evidence="1 2">
    <name type="scientific">Dyadobacter arcticus</name>
    <dbReference type="NCBI Taxonomy" id="1078754"/>
    <lineage>
        <taxon>Bacteria</taxon>
        <taxon>Pseudomonadati</taxon>
        <taxon>Bacteroidota</taxon>
        <taxon>Cytophagia</taxon>
        <taxon>Cytophagales</taxon>
        <taxon>Spirosomataceae</taxon>
        <taxon>Dyadobacter</taxon>
    </lineage>
</organism>
<name>A0ABX0UHD7_9BACT</name>
<proteinExistence type="predicted"/>
<dbReference type="EMBL" id="JAASQJ010000001">
    <property type="protein sequence ID" value="NIJ52332.1"/>
    <property type="molecule type" value="Genomic_DNA"/>
</dbReference>
<reference evidence="1 2" key="1">
    <citation type="submission" date="2020-03" db="EMBL/GenBank/DDBJ databases">
        <title>Genomic Encyclopedia of Type Strains, Phase IV (KMG-IV): sequencing the most valuable type-strain genomes for metagenomic binning, comparative biology and taxonomic classification.</title>
        <authorList>
            <person name="Goeker M."/>
        </authorList>
    </citation>
    <scope>NUCLEOTIDE SEQUENCE [LARGE SCALE GENOMIC DNA]</scope>
    <source>
        <strain evidence="1 2">DSM 102865</strain>
    </source>
</reference>
<protein>
    <submittedName>
        <fullName evidence="1">Uncharacterized protein</fullName>
    </submittedName>
</protein>
<comment type="caution">
    <text evidence="1">The sequence shown here is derived from an EMBL/GenBank/DDBJ whole genome shotgun (WGS) entry which is preliminary data.</text>
</comment>
<keyword evidence="2" id="KW-1185">Reference proteome</keyword>
<evidence type="ECO:0000313" key="1">
    <source>
        <dbReference type="EMBL" id="NIJ52332.1"/>
    </source>
</evidence>
<sequence length="162" mass="18985">MLSRIGERMKLKIWLPKSDRQRVLAVWKPETDSLLTTLPLNYDTITLRTIEKYDVLWIKGRSIVRAFEVEHTTSIYSGILRMADLMALQPNLDIKAHIVAPAERREKVLQEISRPVFALLEKGPLKESCTFISYEAVTELYLEKRLEYMNDKVLDEYQERAE</sequence>
<accession>A0ABX0UHD7</accession>
<dbReference type="Proteomes" id="UP001179181">
    <property type="component" value="Unassembled WGS sequence"/>
</dbReference>